<evidence type="ECO:0000256" key="1">
    <source>
        <dbReference type="SAM" id="Phobius"/>
    </source>
</evidence>
<accession>A0A7C9RLH3</accession>
<feature type="non-terminal residue" evidence="2">
    <location>
        <position position="49"/>
    </location>
</feature>
<reference evidence="2" key="1">
    <citation type="submission" date="2020-02" db="EMBL/GenBank/DDBJ databases">
        <title>Draft genome sequence of Candidatus Afipia apatlaquensis IBT-C3, a potential strain for decolorization of textile dyes.</title>
        <authorList>
            <person name="Sanchez-Reyes A."/>
            <person name="Breton-Deval L."/>
            <person name="Mangelson H."/>
            <person name="Sanchez-Flores A."/>
        </authorList>
    </citation>
    <scope>NUCLEOTIDE SEQUENCE [LARGE SCALE GENOMIC DNA]</scope>
    <source>
        <strain evidence="2">IBT-C3</strain>
    </source>
</reference>
<protein>
    <submittedName>
        <fullName evidence="2">P-type conjugative transfer protein TrbL</fullName>
    </submittedName>
</protein>
<comment type="caution">
    <text evidence="2">The sequence shown here is derived from an EMBL/GenBank/DDBJ whole genome shotgun (WGS) entry which is preliminary data.</text>
</comment>
<sequence>MGGTGVIDQFLEVFTRYIDSGFGLLGGEVAFIATTLIVIDVTLAALFWS</sequence>
<dbReference type="EMBL" id="JAAMRR010001664">
    <property type="protein sequence ID" value="NGX99721.1"/>
    <property type="molecule type" value="Genomic_DNA"/>
</dbReference>
<proteinExistence type="predicted"/>
<keyword evidence="1" id="KW-1133">Transmembrane helix</keyword>
<organism evidence="2 3">
    <name type="scientific">Candidatus Afipia apatlaquensis</name>
    <dbReference type="NCBI Taxonomy" id="2712852"/>
    <lineage>
        <taxon>Bacteria</taxon>
        <taxon>Pseudomonadati</taxon>
        <taxon>Pseudomonadota</taxon>
        <taxon>Alphaproteobacteria</taxon>
        <taxon>Hyphomicrobiales</taxon>
        <taxon>Nitrobacteraceae</taxon>
        <taxon>Afipia</taxon>
    </lineage>
</organism>
<feature type="transmembrane region" description="Helical" evidence="1">
    <location>
        <begin position="29"/>
        <end position="48"/>
    </location>
</feature>
<evidence type="ECO:0000313" key="3">
    <source>
        <dbReference type="Proteomes" id="UP000480266"/>
    </source>
</evidence>
<dbReference type="AlphaFoldDB" id="A0A7C9RLH3"/>
<gene>
    <name evidence="2" type="ORF">G4V63_32420</name>
</gene>
<keyword evidence="1" id="KW-0812">Transmembrane</keyword>
<keyword evidence="3" id="KW-1185">Reference proteome</keyword>
<name>A0A7C9RLH3_9BRAD</name>
<keyword evidence="1" id="KW-0472">Membrane</keyword>
<evidence type="ECO:0000313" key="2">
    <source>
        <dbReference type="EMBL" id="NGX99721.1"/>
    </source>
</evidence>
<dbReference type="Proteomes" id="UP000480266">
    <property type="component" value="Unassembled WGS sequence"/>
</dbReference>